<proteinExistence type="predicted"/>
<evidence type="ECO:0000313" key="2">
    <source>
        <dbReference type="Proteomes" id="UP000637074"/>
    </source>
</evidence>
<comment type="caution">
    <text evidence="1">The sequence shown here is derived from an EMBL/GenBank/DDBJ whole genome shotgun (WGS) entry which is preliminary data.</text>
</comment>
<protein>
    <submittedName>
        <fullName evidence="1">Uncharacterized protein</fullName>
    </submittedName>
</protein>
<dbReference type="EMBL" id="BNDS01000044">
    <property type="protein sequence ID" value="GHI01481.1"/>
    <property type="molecule type" value="Genomic_DNA"/>
</dbReference>
<name>A0ABQ3NC87_9BACI</name>
<gene>
    <name evidence="1" type="ORF">AM1BK_50230</name>
</gene>
<reference evidence="1 2" key="1">
    <citation type="journal article" date="2022" name="Int. J. Syst. Evol. Microbiol.">
        <title>Neobacillus kokaensis sp. nov., isolated from soil.</title>
        <authorList>
            <person name="Yuki K."/>
            <person name="Matsubara H."/>
            <person name="Yamaguchi S."/>
        </authorList>
    </citation>
    <scope>NUCLEOTIDE SEQUENCE [LARGE SCALE GENOMIC DNA]</scope>
    <source>
        <strain evidence="1 2">LOB 377</strain>
    </source>
</reference>
<accession>A0ABQ3NC87</accession>
<dbReference type="InterPro" id="IPR052188">
    <property type="entry name" value="Ni-pincer_cofactor_biosynth"/>
</dbReference>
<dbReference type="PANTHER" id="PTHR43169">
    <property type="entry name" value="EXSB FAMILY PROTEIN"/>
    <property type="match status" value="1"/>
</dbReference>
<dbReference type="PANTHER" id="PTHR43169:SF2">
    <property type="entry name" value="NAD_GMP SYNTHASE DOMAIN-CONTAINING PROTEIN"/>
    <property type="match status" value="1"/>
</dbReference>
<organism evidence="1 2">
    <name type="scientific">Neobacillus kokaensis</name>
    <dbReference type="NCBI Taxonomy" id="2759023"/>
    <lineage>
        <taxon>Bacteria</taxon>
        <taxon>Bacillati</taxon>
        <taxon>Bacillota</taxon>
        <taxon>Bacilli</taxon>
        <taxon>Bacillales</taxon>
        <taxon>Bacillaceae</taxon>
        <taxon>Neobacillus</taxon>
    </lineage>
</organism>
<sequence length="85" mass="10188">MVEYITKEKLTKVEKAERYLKSLQIRQVRVRTHQDIVRIEVEPKDMMKILDQHHLIVKELQDYGYKYITLDLMGYQSGSMNMVLS</sequence>
<keyword evidence="2" id="KW-1185">Reference proteome</keyword>
<evidence type="ECO:0000313" key="1">
    <source>
        <dbReference type="EMBL" id="GHI01481.1"/>
    </source>
</evidence>
<dbReference type="Proteomes" id="UP000637074">
    <property type="component" value="Unassembled WGS sequence"/>
</dbReference>